<organism evidence="1 2">
    <name type="scientific">Aspergillus felis</name>
    <dbReference type="NCBI Taxonomy" id="1287682"/>
    <lineage>
        <taxon>Eukaryota</taxon>
        <taxon>Fungi</taxon>
        <taxon>Dikarya</taxon>
        <taxon>Ascomycota</taxon>
        <taxon>Pezizomycotina</taxon>
        <taxon>Eurotiomycetes</taxon>
        <taxon>Eurotiomycetidae</taxon>
        <taxon>Eurotiales</taxon>
        <taxon>Aspergillaceae</taxon>
        <taxon>Aspergillus</taxon>
        <taxon>Aspergillus subgen. Fumigati</taxon>
    </lineage>
</organism>
<dbReference type="AlphaFoldDB" id="A0A8H6QLC1"/>
<dbReference type="EMBL" id="JACBAE010001038">
    <property type="protein sequence ID" value="KAF7173932.1"/>
    <property type="molecule type" value="Genomic_DNA"/>
</dbReference>
<name>A0A8H6QLC1_9EURO</name>
<sequence length="87" mass="9739">MVHCYRAQHGTAGDLPQTVLAWEAAAVLEVVLEEVADDWGVMLVPLEEPMAGVVEALMGQMLLEEVEEVRTAQGYYVRERSWQLAPR</sequence>
<accession>A0A8H6QLC1</accession>
<gene>
    <name evidence="1" type="ORF">CNMCM5623_006159</name>
</gene>
<protein>
    <submittedName>
        <fullName evidence="1">Uncharacterized protein</fullName>
    </submittedName>
</protein>
<reference evidence="1" key="1">
    <citation type="submission" date="2020-06" db="EMBL/GenBank/DDBJ databases">
        <title>Draft genome sequences of strains closely related to Aspergillus parafelis and Aspergillus hiratsukae.</title>
        <authorList>
            <person name="Dos Santos R.A.C."/>
            <person name="Rivero-Menendez O."/>
            <person name="Steenwyk J.L."/>
            <person name="Mead M.E."/>
            <person name="Goldman G.H."/>
            <person name="Alastruey-Izquierdo A."/>
            <person name="Rokas A."/>
        </authorList>
    </citation>
    <scope>NUCLEOTIDE SEQUENCE</scope>
    <source>
        <strain evidence="1">CNM-CM5623</strain>
    </source>
</reference>
<evidence type="ECO:0000313" key="2">
    <source>
        <dbReference type="Proteomes" id="UP000654922"/>
    </source>
</evidence>
<comment type="caution">
    <text evidence="1">The sequence shown here is derived from an EMBL/GenBank/DDBJ whole genome shotgun (WGS) entry which is preliminary data.</text>
</comment>
<dbReference type="Proteomes" id="UP000654922">
    <property type="component" value="Unassembled WGS sequence"/>
</dbReference>
<proteinExistence type="predicted"/>
<evidence type="ECO:0000313" key="1">
    <source>
        <dbReference type="EMBL" id="KAF7173932.1"/>
    </source>
</evidence>